<dbReference type="PANTHER" id="PTHR13748:SF62">
    <property type="entry name" value="COBW DOMAIN-CONTAINING PROTEIN"/>
    <property type="match status" value="1"/>
</dbReference>
<comment type="catalytic activity">
    <reaction evidence="5">
        <text>GTP + H2O = GDP + phosphate + H(+)</text>
        <dbReference type="Rhea" id="RHEA:19669"/>
        <dbReference type="ChEBI" id="CHEBI:15377"/>
        <dbReference type="ChEBI" id="CHEBI:15378"/>
        <dbReference type="ChEBI" id="CHEBI:37565"/>
        <dbReference type="ChEBI" id="CHEBI:43474"/>
        <dbReference type="ChEBI" id="CHEBI:58189"/>
    </reaction>
    <physiologicalReaction direction="left-to-right" evidence="5">
        <dbReference type="Rhea" id="RHEA:19670"/>
    </physiologicalReaction>
</comment>
<feature type="compositionally biased region" description="Basic and acidic residues" evidence="6">
    <location>
        <begin position="399"/>
        <end position="430"/>
    </location>
</feature>
<proteinExistence type="inferred from homology"/>
<dbReference type="Proteomes" id="UP001152797">
    <property type="component" value="Unassembled WGS sequence"/>
</dbReference>
<dbReference type="GO" id="GO:0016787">
    <property type="term" value="F:hydrolase activity"/>
    <property type="evidence" value="ECO:0007669"/>
    <property type="project" value="UniProtKB-KW"/>
</dbReference>
<dbReference type="GO" id="GO:0005737">
    <property type="term" value="C:cytoplasm"/>
    <property type="evidence" value="ECO:0007669"/>
    <property type="project" value="TreeGrafter"/>
</dbReference>
<evidence type="ECO:0000313" key="8">
    <source>
        <dbReference type="EMBL" id="CAI4018023.1"/>
    </source>
</evidence>
<dbReference type="InterPro" id="IPR027417">
    <property type="entry name" value="P-loop_NTPase"/>
</dbReference>
<dbReference type="InterPro" id="IPR036627">
    <property type="entry name" value="CobW-likC_sf"/>
</dbReference>
<dbReference type="EMBL" id="CAMXCT030006670">
    <property type="protein sequence ID" value="CAL4805335.1"/>
    <property type="molecule type" value="Genomic_DNA"/>
</dbReference>
<evidence type="ECO:0000256" key="6">
    <source>
        <dbReference type="SAM" id="MobiDB-lite"/>
    </source>
</evidence>
<feature type="compositionally biased region" description="Basic and acidic residues" evidence="6">
    <location>
        <begin position="376"/>
        <end position="391"/>
    </location>
</feature>
<dbReference type="SUPFAM" id="SSF52540">
    <property type="entry name" value="P-loop containing nucleoside triphosphate hydrolases"/>
    <property type="match status" value="1"/>
</dbReference>
<keyword evidence="2" id="KW-0378">Hydrolase</keyword>
<organism evidence="8">
    <name type="scientific">Cladocopium goreaui</name>
    <dbReference type="NCBI Taxonomy" id="2562237"/>
    <lineage>
        <taxon>Eukaryota</taxon>
        <taxon>Sar</taxon>
        <taxon>Alveolata</taxon>
        <taxon>Dinophyceae</taxon>
        <taxon>Suessiales</taxon>
        <taxon>Symbiodiniaceae</taxon>
        <taxon>Cladocopium</taxon>
    </lineage>
</organism>
<evidence type="ECO:0000313" key="11">
    <source>
        <dbReference type="Proteomes" id="UP001152797"/>
    </source>
</evidence>
<reference evidence="8" key="1">
    <citation type="submission" date="2022-10" db="EMBL/GenBank/DDBJ databases">
        <authorList>
            <person name="Chen Y."/>
            <person name="Dougan E. K."/>
            <person name="Chan C."/>
            <person name="Rhodes N."/>
            <person name="Thang M."/>
        </authorList>
    </citation>
    <scope>NUCLEOTIDE SEQUENCE</scope>
</reference>
<dbReference type="Gene3D" id="3.40.50.300">
    <property type="entry name" value="P-loop containing nucleotide triphosphate hydrolases"/>
    <property type="match status" value="1"/>
</dbReference>
<dbReference type="CDD" id="cd03112">
    <property type="entry name" value="CobW-like"/>
    <property type="match status" value="1"/>
</dbReference>
<dbReference type="Pfam" id="PF07683">
    <property type="entry name" value="CobW_C"/>
    <property type="match status" value="1"/>
</dbReference>
<feature type="domain" description="CobW C-terminal" evidence="7">
    <location>
        <begin position="443"/>
        <end position="539"/>
    </location>
</feature>
<protein>
    <submittedName>
        <fullName evidence="10">CobW/HypB/UreG nucleotide-binding domain-containing protein</fullName>
    </submittedName>
</protein>
<evidence type="ECO:0000256" key="2">
    <source>
        <dbReference type="ARBA" id="ARBA00022801"/>
    </source>
</evidence>
<keyword evidence="1" id="KW-0547">Nucleotide-binding</keyword>
<name>A0A9P1M3C3_9DINO</name>
<evidence type="ECO:0000259" key="7">
    <source>
        <dbReference type="SMART" id="SM00833"/>
    </source>
</evidence>
<dbReference type="EMBL" id="CAMXCT020006670">
    <property type="protein sequence ID" value="CAL1171398.1"/>
    <property type="molecule type" value="Genomic_DNA"/>
</dbReference>
<evidence type="ECO:0000256" key="4">
    <source>
        <dbReference type="ARBA" id="ARBA00034320"/>
    </source>
</evidence>
<evidence type="ECO:0000256" key="5">
    <source>
        <dbReference type="ARBA" id="ARBA00049117"/>
    </source>
</evidence>
<keyword evidence="3" id="KW-0143">Chaperone</keyword>
<sequence>MLIHVDSFSWHFAAFCSVLRPWCHQASGLYSLPWLQPMADLSLVCFAHPSMKLPKPIAEIPFKEYPFSIAPDATVMELMEKVEEFVEDVSREKNEPVSFQIQVMWNTKNNKKALNPGDFIKEHFITGDTFGIHGDIMSAPKDLPHIPEEKKLPVTILTGFLGAGKTTLLNYILQEQKEKKIAVIENEFGEVPIDDALLNKEKIAMAEKILVMDNGCMCCTIRGDLLDGLRSILNEVDKGTHLDQVMIETTGMADPVPIVRTFMTSDDISARMRLDGVITVADARNIIGRLDDQVEEGKVNEAYQQVAFCDKLLLNKLDLVSSEEAIKTKERLRDINAFAKIVPAVRGRVKLSELSNLRAHDMTNFVNAEIEKEAVEKEEAHGDGGHGEHGGGHNGHSAHNGDAHDHGHGENGGHGEHGGHGHGHVDEHGHVTKKQKSRHDSRVNSMSLVREGELLPSKLSAFMQTLGQLPPEKGTIFRIKGILAVKSHPFKHVFHAVMDVSDEADAEPWGKDEKRITKIVFIGKGLDKTFIRESFDECFAA</sequence>
<gene>
    <name evidence="8" type="ORF">C1SCF055_LOCUS42625</name>
</gene>
<dbReference type="PANTHER" id="PTHR13748">
    <property type="entry name" value="COBW-RELATED"/>
    <property type="match status" value="1"/>
</dbReference>
<dbReference type="Pfam" id="PF02492">
    <property type="entry name" value="cobW"/>
    <property type="match status" value="1"/>
</dbReference>
<dbReference type="SUPFAM" id="SSF90002">
    <property type="entry name" value="Hypothetical protein YjiA, C-terminal domain"/>
    <property type="match status" value="1"/>
</dbReference>
<comment type="similarity">
    <text evidence="4">Belongs to the SIMIBI class G3E GTPase family. ZNG1 subfamily.</text>
</comment>
<keyword evidence="11" id="KW-1185">Reference proteome</keyword>
<dbReference type="InterPro" id="IPR051316">
    <property type="entry name" value="Zinc-reg_GTPase_activator"/>
</dbReference>
<dbReference type="SMART" id="SM00833">
    <property type="entry name" value="CobW_C"/>
    <property type="match status" value="1"/>
</dbReference>
<dbReference type="Gene3D" id="3.30.1220.10">
    <property type="entry name" value="CobW-like, C-terminal domain"/>
    <property type="match status" value="1"/>
</dbReference>
<evidence type="ECO:0000313" key="10">
    <source>
        <dbReference type="EMBL" id="CAL4805335.1"/>
    </source>
</evidence>
<dbReference type="AlphaFoldDB" id="A0A9P1M3C3"/>
<dbReference type="InterPro" id="IPR003495">
    <property type="entry name" value="CobW/HypB/UreG_nucleotide-bd"/>
</dbReference>
<evidence type="ECO:0000256" key="1">
    <source>
        <dbReference type="ARBA" id="ARBA00022741"/>
    </source>
</evidence>
<reference evidence="9" key="2">
    <citation type="submission" date="2024-04" db="EMBL/GenBank/DDBJ databases">
        <authorList>
            <person name="Chen Y."/>
            <person name="Shah S."/>
            <person name="Dougan E. K."/>
            <person name="Thang M."/>
            <person name="Chan C."/>
        </authorList>
    </citation>
    <scope>NUCLEOTIDE SEQUENCE [LARGE SCALE GENOMIC DNA]</scope>
</reference>
<feature type="region of interest" description="Disordered" evidence="6">
    <location>
        <begin position="376"/>
        <end position="445"/>
    </location>
</feature>
<dbReference type="InterPro" id="IPR011629">
    <property type="entry name" value="CobW-like_C"/>
</dbReference>
<evidence type="ECO:0000256" key="3">
    <source>
        <dbReference type="ARBA" id="ARBA00023186"/>
    </source>
</evidence>
<dbReference type="EMBL" id="CAMXCT010006670">
    <property type="protein sequence ID" value="CAI4018023.1"/>
    <property type="molecule type" value="Genomic_DNA"/>
</dbReference>
<evidence type="ECO:0000313" key="9">
    <source>
        <dbReference type="EMBL" id="CAL1171398.1"/>
    </source>
</evidence>
<dbReference type="GO" id="GO:0000166">
    <property type="term" value="F:nucleotide binding"/>
    <property type="evidence" value="ECO:0007669"/>
    <property type="project" value="UniProtKB-KW"/>
</dbReference>
<comment type="caution">
    <text evidence="8">The sequence shown here is derived from an EMBL/GenBank/DDBJ whole genome shotgun (WGS) entry which is preliminary data.</text>
</comment>
<dbReference type="OrthoDB" id="420700at2759"/>
<accession>A0A9P1M3C3</accession>